<dbReference type="PROSITE" id="PS50920">
    <property type="entry name" value="SOLCAR"/>
    <property type="match status" value="3"/>
</dbReference>
<evidence type="ECO:0000256" key="5">
    <source>
        <dbReference type="ARBA" id="ARBA00022737"/>
    </source>
</evidence>
<sequence length="307" mass="33498">MGFLWADFIAGLVGGGSGIIVGHPLDTIKVRLQAQSVATIKYNGVLDCIVKTFKRESIFGFYKGMAFPLATISVQNALVFGVYGNTLHQLSKWRYGDPNKASSNSDILIAGCVGGFVQLSLACPVDLVKIRLQMQMEKRESLLDKKKIHYKGPVDCLRSICKSEGIPGCYRGLTIMLMRDVPANGIYFLSYEVLCRKLTSKSGKSPSPFVVLLAGGLAGALSWAAINPLDVIKSRLQADGVKGHKYNSIYHCVVDSYRTSGLRVFWTGLTINCLRGFPVNAVTFLVYSLILRELGGQSRASDTLLSE</sequence>
<evidence type="ECO:0000313" key="11">
    <source>
        <dbReference type="Proteomes" id="UP000694865"/>
    </source>
</evidence>
<dbReference type="Proteomes" id="UP000694865">
    <property type="component" value="Unplaced"/>
</dbReference>
<accession>A0ABM0GT65</accession>
<protein>
    <submittedName>
        <fullName evidence="12">Solute carrier family 25 member 48-like</fullName>
    </submittedName>
</protein>
<evidence type="ECO:0000256" key="4">
    <source>
        <dbReference type="ARBA" id="ARBA00022692"/>
    </source>
</evidence>
<feature type="repeat" description="Solcar" evidence="9">
    <location>
        <begin position="2"/>
        <end position="89"/>
    </location>
</feature>
<keyword evidence="5" id="KW-0677">Repeat</keyword>
<keyword evidence="4 9" id="KW-0812">Transmembrane</keyword>
<evidence type="ECO:0000256" key="6">
    <source>
        <dbReference type="ARBA" id="ARBA00022989"/>
    </source>
</evidence>
<evidence type="ECO:0000256" key="1">
    <source>
        <dbReference type="ARBA" id="ARBA00004225"/>
    </source>
</evidence>
<dbReference type="PANTHER" id="PTHR45624">
    <property type="entry name" value="MITOCHONDRIAL BASIC AMINO ACIDS TRANSPORTER-RELATED"/>
    <property type="match status" value="1"/>
</dbReference>
<dbReference type="SUPFAM" id="SSF103506">
    <property type="entry name" value="Mitochondrial carrier"/>
    <property type="match status" value="1"/>
</dbReference>
<keyword evidence="3 10" id="KW-0813">Transport</keyword>
<dbReference type="InterPro" id="IPR018108">
    <property type="entry name" value="MCP_transmembrane"/>
</dbReference>
<evidence type="ECO:0000256" key="9">
    <source>
        <dbReference type="PROSITE-ProRule" id="PRU00282"/>
    </source>
</evidence>
<evidence type="ECO:0000256" key="2">
    <source>
        <dbReference type="ARBA" id="ARBA00006375"/>
    </source>
</evidence>
<dbReference type="InterPro" id="IPR023395">
    <property type="entry name" value="MCP_dom_sf"/>
</dbReference>
<keyword evidence="11" id="KW-1185">Reference proteome</keyword>
<keyword evidence="8 9" id="KW-0472">Membrane</keyword>
<gene>
    <name evidence="12" type="primary">LOC100370667</name>
</gene>
<evidence type="ECO:0000256" key="10">
    <source>
        <dbReference type="RuleBase" id="RU000488"/>
    </source>
</evidence>
<dbReference type="RefSeq" id="XP_002736823.1">
    <property type="nucleotide sequence ID" value="XM_002736777.1"/>
</dbReference>
<comment type="similarity">
    <text evidence="2 10">Belongs to the mitochondrial carrier (TC 2.A.29) family.</text>
</comment>
<evidence type="ECO:0000256" key="8">
    <source>
        <dbReference type="ARBA" id="ARBA00023136"/>
    </source>
</evidence>
<comment type="subcellular location">
    <subcellularLocation>
        <location evidence="1">Mitochondrion membrane</location>
        <topology evidence="1">Multi-pass membrane protein</topology>
    </subcellularLocation>
</comment>
<organism evidence="11 12">
    <name type="scientific">Saccoglossus kowalevskii</name>
    <name type="common">Acorn worm</name>
    <dbReference type="NCBI Taxonomy" id="10224"/>
    <lineage>
        <taxon>Eukaryota</taxon>
        <taxon>Metazoa</taxon>
        <taxon>Hemichordata</taxon>
        <taxon>Enteropneusta</taxon>
        <taxon>Harrimaniidae</taxon>
        <taxon>Saccoglossus</taxon>
    </lineage>
</organism>
<feature type="repeat" description="Solcar" evidence="9">
    <location>
        <begin position="102"/>
        <end position="197"/>
    </location>
</feature>
<dbReference type="PANTHER" id="PTHR45624:SF10">
    <property type="entry name" value="SLC (SOLUTE CARRIER) HOMOLOG"/>
    <property type="match status" value="1"/>
</dbReference>
<dbReference type="InterPro" id="IPR002067">
    <property type="entry name" value="MCP"/>
</dbReference>
<dbReference type="Pfam" id="PF00153">
    <property type="entry name" value="Mito_carr"/>
    <property type="match status" value="3"/>
</dbReference>
<dbReference type="Gene3D" id="1.50.40.10">
    <property type="entry name" value="Mitochondrial carrier domain"/>
    <property type="match status" value="2"/>
</dbReference>
<reference evidence="12" key="1">
    <citation type="submission" date="2025-08" db="UniProtKB">
        <authorList>
            <consortium name="RefSeq"/>
        </authorList>
    </citation>
    <scope>IDENTIFICATION</scope>
    <source>
        <tissue evidence="12">Testes</tissue>
    </source>
</reference>
<dbReference type="InterPro" id="IPR050567">
    <property type="entry name" value="Mitochondrial_Carrier"/>
</dbReference>
<proteinExistence type="inferred from homology"/>
<name>A0ABM0GT65_SACKO</name>
<evidence type="ECO:0000256" key="3">
    <source>
        <dbReference type="ARBA" id="ARBA00022448"/>
    </source>
</evidence>
<feature type="repeat" description="Solcar" evidence="9">
    <location>
        <begin position="206"/>
        <end position="293"/>
    </location>
</feature>
<keyword evidence="7" id="KW-0496">Mitochondrion</keyword>
<dbReference type="GeneID" id="100370667"/>
<keyword evidence="6" id="KW-1133">Transmembrane helix</keyword>
<evidence type="ECO:0000313" key="12">
    <source>
        <dbReference type="RefSeq" id="XP_002736823.1"/>
    </source>
</evidence>
<dbReference type="PRINTS" id="PR00926">
    <property type="entry name" value="MITOCARRIER"/>
</dbReference>
<evidence type="ECO:0000256" key="7">
    <source>
        <dbReference type="ARBA" id="ARBA00023128"/>
    </source>
</evidence>